<protein>
    <submittedName>
        <fullName evidence="1">Uncharacterized protein</fullName>
    </submittedName>
</protein>
<evidence type="ECO:0000313" key="2">
    <source>
        <dbReference type="Proteomes" id="UP000324091"/>
    </source>
</evidence>
<evidence type="ECO:0000313" key="1">
    <source>
        <dbReference type="EMBL" id="TWW60960.1"/>
    </source>
</evidence>
<reference evidence="1 2" key="1">
    <citation type="submission" date="2019-04" db="EMBL/GenBank/DDBJ databases">
        <title>Chromosome genome assembly for Takifugu flavidus.</title>
        <authorList>
            <person name="Xiao S."/>
        </authorList>
    </citation>
    <scope>NUCLEOTIDE SEQUENCE [LARGE SCALE GENOMIC DNA]</scope>
    <source>
        <strain evidence="1">HTHZ2018</strain>
        <tissue evidence="1">Muscle</tissue>
    </source>
</reference>
<dbReference type="AlphaFoldDB" id="A0A5C6N5E2"/>
<comment type="caution">
    <text evidence="1">The sequence shown here is derived from an EMBL/GenBank/DDBJ whole genome shotgun (WGS) entry which is preliminary data.</text>
</comment>
<accession>A0A5C6N5E2</accession>
<dbReference type="EMBL" id="RHFK02000018">
    <property type="protein sequence ID" value="TWW60960.1"/>
    <property type="molecule type" value="Genomic_DNA"/>
</dbReference>
<name>A0A5C6N5E2_9TELE</name>
<proteinExistence type="predicted"/>
<organism evidence="1 2">
    <name type="scientific">Takifugu flavidus</name>
    <name type="common">sansaifugu</name>
    <dbReference type="NCBI Taxonomy" id="433684"/>
    <lineage>
        <taxon>Eukaryota</taxon>
        <taxon>Metazoa</taxon>
        <taxon>Chordata</taxon>
        <taxon>Craniata</taxon>
        <taxon>Vertebrata</taxon>
        <taxon>Euteleostomi</taxon>
        <taxon>Actinopterygii</taxon>
        <taxon>Neopterygii</taxon>
        <taxon>Teleostei</taxon>
        <taxon>Neoteleostei</taxon>
        <taxon>Acanthomorphata</taxon>
        <taxon>Eupercaria</taxon>
        <taxon>Tetraodontiformes</taxon>
        <taxon>Tetradontoidea</taxon>
        <taxon>Tetraodontidae</taxon>
        <taxon>Takifugu</taxon>
    </lineage>
</organism>
<dbReference type="Proteomes" id="UP000324091">
    <property type="component" value="Chromosome 5"/>
</dbReference>
<keyword evidence="2" id="KW-1185">Reference proteome</keyword>
<gene>
    <name evidence="1" type="ORF">D4764_05G0010500</name>
</gene>
<sequence>MPQISGADKEKCSEAPQGLNCSLTQDVAVQLSRPLLAARQHPTAEDNTASRRLCLQSSRLHQSEDVEDVSRLPVAPGWYLQMITADPDGSHLLILTLPQQLIISVLTPLIA</sequence>